<dbReference type="EMBL" id="CP013695">
    <property type="protein sequence ID" value="ALU31875.1"/>
    <property type="molecule type" value="Genomic_DNA"/>
</dbReference>
<accession>A0A0U3FN09</accession>
<evidence type="ECO:0000313" key="1">
    <source>
        <dbReference type="EMBL" id="ALU29150.1"/>
    </source>
</evidence>
<dbReference type="GeneID" id="14551030"/>
<dbReference type="EMBL" id="CP013694">
    <property type="protein sequence ID" value="ALU29150.1"/>
    <property type="molecule type" value="Genomic_DNA"/>
</dbReference>
<dbReference type="OrthoDB" id="43915at2157"/>
<dbReference type="STRING" id="1435377.SUSAZ_09885"/>
<dbReference type="Proteomes" id="UP000065473">
    <property type="component" value="Chromosome"/>
</dbReference>
<dbReference type="Proteomes" id="UP000060043">
    <property type="component" value="Chromosome"/>
</dbReference>
<evidence type="ECO:0000313" key="2">
    <source>
        <dbReference type="EMBL" id="ALU31875.1"/>
    </source>
</evidence>
<sequence>MALPSGELRKDEEWEPIITPAIPEGSVRTIVVRLFPNGYQQRKLRKLADVTVKMWNEIT</sequence>
<reference evidence="3 4" key="1">
    <citation type="submission" date="2015-12" db="EMBL/GenBank/DDBJ databases">
        <title>A stable core within a dynamic pangenome in Sulfolobus acidocaldarius.</title>
        <authorList>
            <person name="Anderson R."/>
            <person name="Kouris A."/>
            <person name="Seward C."/>
            <person name="Campbell K."/>
            <person name="Whitaker R."/>
        </authorList>
    </citation>
    <scope>NUCLEOTIDE SEQUENCE [LARGE SCALE GENOMIC DNA]</scope>
    <source>
        <strain evidence="1 4">GG12-C01-09</strain>
        <strain evidence="2 3">NG05B_CO5_07</strain>
    </source>
</reference>
<organism evidence="1 4">
    <name type="scientific">Sulfolobus acidocaldarius</name>
    <dbReference type="NCBI Taxonomy" id="2285"/>
    <lineage>
        <taxon>Archaea</taxon>
        <taxon>Thermoproteota</taxon>
        <taxon>Thermoprotei</taxon>
        <taxon>Sulfolobales</taxon>
        <taxon>Sulfolobaceae</taxon>
        <taxon>Sulfolobus</taxon>
    </lineage>
</organism>
<protein>
    <submittedName>
        <fullName evidence="1">Transposase</fullName>
    </submittedName>
</protein>
<name>A0A0U3FN09_9CREN</name>
<evidence type="ECO:0000313" key="3">
    <source>
        <dbReference type="Proteomes" id="UP000060043"/>
    </source>
</evidence>
<gene>
    <name evidence="1" type="ORF">ATY89_03820</name>
    <name evidence="2" type="ORF">ATZ20_06845</name>
</gene>
<dbReference type="AlphaFoldDB" id="A0A0U3FN09"/>
<dbReference type="RefSeq" id="WP_011277411.1">
    <property type="nucleotide sequence ID" value="NZ_BHWZ01000001.1"/>
</dbReference>
<proteinExistence type="predicted"/>
<evidence type="ECO:0000313" key="4">
    <source>
        <dbReference type="Proteomes" id="UP000065473"/>
    </source>
</evidence>